<dbReference type="EMBL" id="JACHJW010000001">
    <property type="protein sequence ID" value="MBB4956625.1"/>
    <property type="molecule type" value="Genomic_DNA"/>
</dbReference>
<evidence type="ECO:0000313" key="3">
    <source>
        <dbReference type="EMBL" id="MBB4956625.1"/>
    </source>
</evidence>
<dbReference type="PROSITE" id="PS51462">
    <property type="entry name" value="NUDIX"/>
    <property type="match status" value="1"/>
</dbReference>
<evidence type="ECO:0000259" key="2">
    <source>
        <dbReference type="PROSITE" id="PS51462"/>
    </source>
</evidence>
<protein>
    <submittedName>
        <fullName evidence="3">ADP-ribose pyrophosphatase</fullName>
        <ecNumber evidence="3">3.6.1.13</ecNumber>
    </submittedName>
</protein>
<keyword evidence="4" id="KW-1185">Reference proteome</keyword>
<dbReference type="InterPro" id="IPR015797">
    <property type="entry name" value="NUDIX_hydrolase-like_dom_sf"/>
</dbReference>
<keyword evidence="1 3" id="KW-0378">Hydrolase</keyword>
<dbReference type="PANTHER" id="PTHR11839:SF31">
    <property type="entry name" value="ADP-RIBOSE PYROPHOSPHATASE"/>
    <property type="match status" value="1"/>
</dbReference>
<dbReference type="Gene3D" id="3.90.79.10">
    <property type="entry name" value="Nucleoside Triphosphate Pyrophosphohydrolase"/>
    <property type="match status" value="1"/>
</dbReference>
<evidence type="ECO:0000256" key="1">
    <source>
        <dbReference type="ARBA" id="ARBA00022801"/>
    </source>
</evidence>
<evidence type="ECO:0000313" key="4">
    <source>
        <dbReference type="Proteomes" id="UP000578819"/>
    </source>
</evidence>
<comment type="caution">
    <text evidence="3">The sequence shown here is derived from an EMBL/GenBank/DDBJ whole genome shotgun (WGS) entry which is preliminary data.</text>
</comment>
<name>A0A7W7SN44_9ACTN</name>
<dbReference type="GO" id="GO:0019693">
    <property type="term" value="P:ribose phosphate metabolic process"/>
    <property type="evidence" value="ECO:0007669"/>
    <property type="project" value="TreeGrafter"/>
</dbReference>
<dbReference type="EC" id="3.6.1.13" evidence="3"/>
<dbReference type="RefSeq" id="WP_312881717.1">
    <property type="nucleotide sequence ID" value="NZ_JACHJW010000001.1"/>
</dbReference>
<dbReference type="GO" id="GO:0006753">
    <property type="term" value="P:nucleoside phosphate metabolic process"/>
    <property type="evidence" value="ECO:0007669"/>
    <property type="project" value="TreeGrafter"/>
</dbReference>
<dbReference type="SUPFAM" id="SSF55811">
    <property type="entry name" value="Nudix"/>
    <property type="match status" value="1"/>
</dbReference>
<dbReference type="CDD" id="cd24158">
    <property type="entry name" value="NUDIX_ADPRase_Rv1700"/>
    <property type="match status" value="1"/>
</dbReference>
<dbReference type="PANTHER" id="PTHR11839">
    <property type="entry name" value="UDP/ADP-SUGAR PYROPHOSPHATASE"/>
    <property type="match status" value="1"/>
</dbReference>
<reference evidence="3 4" key="1">
    <citation type="submission" date="2020-08" db="EMBL/GenBank/DDBJ databases">
        <title>Sequencing the genomes of 1000 actinobacteria strains.</title>
        <authorList>
            <person name="Klenk H.-P."/>
        </authorList>
    </citation>
    <scope>NUCLEOTIDE SEQUENCE [LARGE SCALE GENOMIC DNA]</scope>
    <source>
        <strain evidence="3 4">DSM 45886</strain>
    </source>
</reference>
<feature type="domain" description="Nudix hydrolase" evidence="2">
    <location>
        <begin position="44"/>
        <end position="179"/>
    </location>
</feature>
<dbReference type="AlphaFoldDB" id="A0A7W7SN44"/>
<dbReference type="Pfam" id="PF00293">
    <property type="entry name" value="NUDIX"/>
    <property type="match status" value="1"/>
</dbReference>
<organism evidence="3 4">
    <name type="scientific">Micromonospora polyrhachis</name>
    <dbReference type="NCBI Taxonomy" id="1282883"/>
    <lineage>
        <taxon>Bacteria</taxon>
        <taxon>Bacillati</taxon>
        <taxon>Actinomycetota</taxon>
        <taxon>Actinomycetes</taxon>
        <taxon>Micromonosporales</taxon>
        <taxon>Micromonosporaceae</taxon>
        <taxon>Micromonospora</taxon>
    </lineage>
</organism>
<sequence length="214" mass="22810">MTGGPGEHVYQVRSRQERFAGAVFSVVSDEVTMPGGGVATRDYARHVGAVGVVALDDEGRVVLIRQYRHPVGRAIWELPAGLVDVAAEPLPAVALRELAEEVDLTAGRIDLLVDLHTSPGWSNEVIRIFLARDLAEVPAEKRHVRRDEEADLEVVRVGLDQAVAMALAGEVTNAACVAGVLAAARVRDEGFATLRAADAPLLRPTPPPPGQPGR</sequence>
<gene>
    <name evidence="3" type="ORF">FHR38_000358</name>
</gene>
<dbReference type="GO" id="GO:0005829">
    <property type="term" value="C:cytosol"/>
    <property type="evidence" value="ECO:0007669"/>
    <property type="project" value="TreeGrafter"/>
</dbReference>
<proteinExistence type="predicted"/>
<dbReference type="GO" id="GO:0047631">
    <property type="term" value="F:ADP-ribose diphosphatase activity"/>
    <property type="evidence" value="ECO:0007669"/>
    <property type="project" value="UniProtKB-EC"/>
</dbReference>
<dbReference type="InterPro" id="IPR000086">
    <property type="entry name" value="NUDIX_hydrolase_dom"/>
</dbReference>
<dbReference type="Proteomes" id="UP000578819">
    <property type="component" value="Unassembled WGS sequence"/>
</dbReference>
<accession>A0A7W7SN44</accession>